<name>A0A7X0H9I7_9BACT</name>
<dbReference type="InterPro" id="IPR018062">
    <property type="entry name" value="HTH_AraC-typ_CS"/>
</dbReference>
<evidence type="ECO:0000313" key="7">
    <source>
        <dbReference type="Proteomes" id="UP000541810"/>
    </source>
</evidence>
<dbReference type="AlphaFoldDB" id="A0A7X0H9I7"/>
<dbReference type="Gene3D" id="1.10.10.60">
    <property type="entry name" value="Homeodomain-like"/>
    <property type="match status" value="2"/>
</dbReference>
<keyword evidence="1" id="KW-0805">Transcription regulation</keyword>
<dbReference type="InterPro" id="IPR037923">
    <property type="entry name" value="HTH-like"/>
</dbReference>
<evidence type="ECO:0000256" key="4">
    <source>
        <dbReference type="ARBA" id="ARBA00023163"/>
    </source>
</evidence>
<sequence length="271" mass="30259">MSSIDPVVSFNDLAITHPCGSKTAEPGWGRDRETSLALRDHELWLVWGGRGWMRDRHNQTHELRPGFCAWMRPGGIYDAGTSDTQPLGFTYIHFTGSFSTEPPEFFEVADLAFTDLATRRIIESIDRATPDRWGESARANPATLTLLQAVLLDLLHTPARQDRGPHETALTTLAAQMRHDPASSISIAQMAEDLGVSAAHFSRLFRQRFGKSPQQYRVAARIERACHELKESSHAVSRIADLLGYADAFAFSKQFKQFTGRSPSAYRKGQS</sequence>
<evidence type="ECO:0000259" key="5">
    <source>
        <dbReference type="PROSITE" id="PS01124"/>
    </source>
</evidence>
<evidence type="ECO:0000256" key="2">
    <source>
        <dbReference type="ARBA" id="ARBA00023125"/>
    </source>
</evidence>
<comment type="caution">
    <text evidence="6">The sequence shown here is derived from an EMBL/GenBank/DDBJ whole genome shotgun (WGS) entry which is preliminary data.</text>
</comment>
<dbReference type="PROSITE" id="PS01124">
    <property type="entry name" value="HTH_ARAC_FAMILY_2"/>
    <property type="match status" value="1"/>
</dbReference>
<protein>
    <submittedName>
        <fullName evidence="6">AraC-like DNA-binding protein</fullName>
    </submittedName>
</protein>
<dbReference type="Pfam" id="PF02311">
    <property type="entry name" value="AraC_binding"/>
    <property type="match status" value="1"/>
</dbReference>
<keyword evidence="3" id="KW-0010">Activator</keyword>
<dbReference type="GO" id="GO:0003700">
    <property type="term" value="F:DNA-binding transcription factor activity"/>
    <property type="evidence" value="ECO:0007669"/>
    <property type="project" value="InterPro"/>
</dbReference>
<dbReference type="InterPro" id="IPR009057">
    <property type="entry name" value="Homeodomain-like_sf"/>
</dbReference>
<dbReference type="Pfam" id="PF12833">
    <property type="entry name" value="HTH_18"/>
    <property type="match status" value="1"/>
</dbReference>
<feature type="domain" description="HTH araC/xylS-type" evidence="5">
    <location>
        <begin position="167"/>
        <end position="269"/>
    </location>
</feature>
<dbReference type="RefSeq" id="WP_184679058.1">
    <property type="nucleotide sequence ID" value="NZ_JACHGY010000001.1"/>
</dbReference>
<organism evidence="6 7">
    <name type="scientific">Algisphaera agarilytica</name>
    <dbReference type="NCBI Taxonomy" id="1385975"/>
    <lineage>
        <taxon>Bacteria</taxon>
        <taxon>Pseudomonadati</taxon>
        <taxon>Planctomycetota</taxon>
        <taxon>Phycisphaerae</taxon>
        <taxon>Phycisphaerales</taxon>
        <taxon>Phycisphaeraceae</taxon>
        <taxon>Algisphaera</taxon>
    </lineage>
</organism>
<dbReference type="EMBL" id="JACHGY010000001">
    <property type="protein sequence ID" value="MBB6431602.1"/>
    <property type="molecule type" value="Genomic_DNA"/>
</dbReference>
<evidence type="ECO:0000256" key="1">
    <source>
        <dbReference type="ARBA" id="ARBA00023015"/>
    </source>
</evidence>
<dbReference type="GO" id="GO:0043565">
    <property type="term" value="F:sequence-specific DNA binding"/>
    <property type="evidence" value="ECO:0007669"/>
    <property type="project" value="InterPro"/>
</dbReference>
<dbReference type="SUPFAM" id="SSF51215">
    <property type="entry name" value="Regulatory protein AraC"/>
    <property type="match status" value="1"/>
</dbReference>
<reference evidence="6 7" key="1">
    <citation type="submission" date="2020-08" db="EMBL/GenBank/DDBJ databases">
        <title>Genomic Encyclopedia of Type Strains, Phase IV (KMG-IV): sequencing the most valuable type-strain genomes for metagenomic binning, comparative biology and taxonomic classification.</title>
        <authorList>
            <person name="Goeker M."/>
        </authorList>
    </citation>
    <scope>NUCLEOTIDE SEQUENCE [LARGE SCALE GENOMIC DNA]</scope>
    <source>
        <strain evidence="6 7">DSM 103725</strain>
    </source>
</reference>
<gene>
    <name evidence="6" type="ORF">HNQ40_003408</name>
</gene>
<accession>A0A7X0H9I7</accession>
<dbReference type="InterPro" id="IPR003313">
    <property type="entry name" value="AraC-bd"/>
</dbReference>
<dbReference type="PANTHER" id="PTHR46796">
    <property type="entry name" value="HTH-TYPE TRANSCRIPTIONAL ACTIVATOR RHAS-RELATED"/>
    <property type="match status" value="1"/>
</dbReference>
<dbReference type="PROSITE" id="PS00041">
    <property type="entry name" value="HTH_ARAC_FAMILY_1"/>
    <property type="match status" value="1"/>
</dbReference>
<dbReference type="Proteomes" id="UP000541810">
    <property type="component" value="Unassembled WGS sequence"/>
</dbReference>
<proteinExistence type="predicted"/>
<keyword evidence="4" id="KW-0804">Transcription</keyword>
<dbReference type="PANTHER" id="PTHR46796:SF7">
    <property type="entry name" value="ARAC FAMILY TRANSCRIPTIONAL REGULATOR"/>
    <property type="match status" value="1"/>
</dbReference>
<dbReference type="SUPFAM" id="SSF46689">
    <property type="entry name" value="Homeodomain-like"/>
    <property type="match status" value="2"/>
</dbReference>
<evidence type="ECO:0000313" key="6">
    <source>
        <dbReference type="EMBL" id="MBB6431602.1"/>
    </source>
</evidence>
<dbReference type="InterPro" id="IPR018060">
    <property type="entry name" value="HTH_AraC"/>
</dbReference>
<dbReference type="InterPro" id="IPR050204">
    <property type="entry name" value="AraC_XylS_family_regulators"/>
</dbReference>
<evidence type="ECO:0000256" key="3">
    <source>
        <dbReference type="ARBA" id="ARBA00023159"/>
    </source>
</evidence>
<dbReference type="SMART" id="SM00342">
    <property type="entry name" value="HTH_ARAC"/>
    <property type="match status" value="1"/>
</dbReference>
<keyword evidence="2 6" id="KW-0238">DNA-binding</keyword>
<keyword evidence="7" id="KW-1185">Reference proteome</keyword>